<evidence type="ECO:0000313" key="2">
    <source>
        <dbReference type="EMBL" id="CAJ1920955.1"/>
    </source>
</evidence>
<proteinExistence type="predicted"/>
<evidence type="ECO:0000313" key="3">
    <source>
        <dbReference type="Proteomes" id="UP001295423"/>
    </source>
</evidence>
<protein>
    <submittedName>
        <fullName evidence="2">Uncharacterized protein</fullName>
    </submittedName>
</protein>
<keyword evidence="3" id="KW-1185">Reference proteome</keyword>
<evidence type="ECO:0000256" key="1">
    <source>
        <dbReference type="SAM" id="MobiDB-lite"/>
    </source>
</evidence>
<feature type="region of interest" description="Disordered" evidence="1">
    <location>
        <begin position="49"/>
        <end position="149"/>
    </location>
</feature>
<sequence>MKSGRTHMLKGSPTKANAPGLKISTSTTGRNVSIESPAAAEHYVGQVNLPLTGTKSPPSQPPLVATTWPYKQSVPVPNSDDDDDHAAFSRSARMGGISGDHTSNSLLQPPPQETPPPPSPSPTKTKQKKKQLNHLLYSHLSPHQHRKKN</sequence>
<gene>
    <name evidence="2" type="ORF">CYCCA115_LOCUS909</name>
</gene>
<dbReference type="Proteomes" id="UP001295423">
    <property type="component" value="Unassembled WGS sequence"/>
</dbReference>
<reference evidence="2" key="1">
    <citation type="submission" date="2023-08" db="EMBL/GenBank/DDBJ databases">
        <authorList>
            <person name="Audoor S."/>
            <person name="Bilcke G."/>
        </authorList>
    </citation>
    <scope>NUCLEOTIDE SEQUENCE</scope>
</reference>
<feature type="compositionally biased region" description="Pro residues" evidence="1">
    <location>
        <begin position="108"/>
        <end position="121"/>
    </location>
</feature>
<accession>A0AAD2CBH7</accession>
<dbReference type="AlphaFoldDB" id="A0AAD2CBH7"/>
<name>A0AAD2CBH7_9STRA</name>
<comment type="caution">
    <text evidence="2">The sequence shown here is derived from an EMBL/GenBank/DDBJ whole genome shotgun (WGS) entry which is preliminary data.</text>
</comment>
<feature type="region of interest" description="Disordered" evidence="1">
    <location>
        <begin position="1"/>
        <end position="37"/>
    </location>
</feature>
<feature type="compositionally biased region" description="Polar residues" evidence="1">
    <location>
        <begin position="23"/>
        <end position="34"/>
    </location>
</feature>
<organism evidence="2 3">
    <name type="scientific">Cylindrotheca closterium</name>
    <dbReference type="NCBI Taxonomy" id="2856"/>
    <lineage>
        <taxon>Eukaryota</taxon>
        <taxon>Sar</taxon>
        <taxon>Stramenopiles</taxon>
        <taxon>Ochrophyta</taxon>
        <taxon>Bacillariophyta</taxon>
        <taxon>Bacillariophyceae</taxon>
        <taxon>Bacillariophycidae</taxon>
        <taxon>Bacillariales</taxon>
        <taxon>Bacillariaceae</taxon>
        <taxon>Cylindrotheca</taxon>
    </lineage>
</organism>
<dbReference type="EMBL" id="CAKOGP040000002">
    <property type="protein sequence ID" value="CAJ1920955.1"/>
    <property type="molecule type" value="Genomic_DNA"/>
</dbReference>